<dbReference type="Proteomes" id="UP000263486">
    <property type="component" value="Unassembled WGS sequence"/>
</dbReference>
<dbReference type="RefSeq" id="WP_114642138.1">
    <property type="nucleotide sequence ID" value="NZ_JAACIO010000011.1"/>
</dbReference>
<organism evidence="3 4">
    <name type="scientific">Psychrilyobacter piezotolerans</name>
    <dbReference type="NCBI Taxonomy" id="2293438"/>
    <lineage>
        <taxon>Bacteria</taxon>
        <taxon>Fusobacteriati</taxon>
        <taxon>Fusobacteriota</taxon>
        <taxon>Fusobacteriia</taxon>
        <taxon>Fusobacteriales</taxon>
        <taxon>Fusobacteriaceae</taxon>
        <taxon>Psychrilyobacter</taxon>
    </lineage>
</organism>
<protein>
    <submittedName>
        <fullName evidence="3">Uncharacterized protein</fullName>
    </submittedName>
</protein>
<dbReference type="EMBL" id="QUAJ01000010">
    <property type="protein sequence ID" value="REI41390.1"/>
    <property type="molecule type" value="Genomic_DNA"/>
</dbReference>
<feature type="transmembrane region" description="Helical" evidence="1">
    <location>
        <begin position="143"/>
        <end position="166"/>
    </location>
</feature>
<evidence type="ECO:0000313" key="4">
    <source>
        <dbReference type="Proteomes" id="UP000263486"/>
    </source>
</evidence>
<keyword evidence="1" id="KW-0472">Membrane</keyword>
<proteinExistence type="predicted"/>
<reference evidence="3 4" key="1">
    <citation type="submission" date="2018-08" db="EMBL/GenBank/DDBJ databases">
        <title>Draft genome sequence of Psychrilyobacter sp. strain SD5 isolated from Black Sea water.</title>
        <authorList>
            <person name="Yadav S."/>
            <person name="Villanueva L."/>
            <person name="Damste J.S.S."/>
        </authorList>
    </citation>
    <scope>NUCLEOTIDE SEQUENCE [LARGE SCALE GENOMIC DNA]</scope>
    <source>
        <strain evidence="3 4">SD5</strain>
    </source>
</reference>
<feature type="chain" id="PRO_5046602694" evidence="2">
    <location>
        <begin position="23"/>
        <end position="167"/>
    </location>
</feature>
<keyword evidence="2" id="KW-0732">Signal</keyword>
<keyword evidence="1" id="KW-0812">Transmembrane</keyword>
<feature type="signal peptide" evidence="2">
    <location>
        <begin position="1"/>
        <end position="22"/>
    </location>
</feature>
<evidence type="ECO:0000256" key="2">
    <source>
        <dbReference type="SAM" id="SignalP"/>
    </source>
</evidence>
<keyword evidence="1" id="KW-1133">Transmembrane helix</keyword>
<sequence length="167" mass="19332">MKKIIIALLFIILISSLSNSNAADKNDEHWNRKFETYYHNIKDNLNFISTFKEEYQLKKNLEFHRDKMNKIDKLRSTALTGEELNSLDNRYSQAQAEIKLGEIKLNKIYKESGWITKNVVSPLMDTWIDIYDVTDKGDMISRITVIAAALILTVVLIFASILIISFI</sequence>
<keyword evidence="4" id="KW-1185">Reference proteome</keyword>
<gene>
    <name evidence="3" type="ORF">DYH56_06905</name>
</gene>
<accession>A0ABX9KHA1</accession>
<comment type="caution">
    <text evidence="3">The sequence shown here is derived from an EMBL/GenBank/DDBJ whole genome shotgun (WGS) entry which is preliminary data.</text>
</comment>
<evidence type="ECO:0000313" key="3">
    <source>
        <dbReference type="EMBL" id="REI41390.1"/>
    </source>
</evidence>
<name>A0ABX9KHA1_9FUSO</name>
<evidence type="ECO:0000256" key="1">
    <source>
        <dbReference type="SAM" id="Phobius"/>
    </source>
</evidence>